<dbReference type="STRING" id="53408.A9C11_03985"/>
<dbReference type="GeneID" id="72994023"/>
<dbReference type="PROSITE" id="PS51257">
    <property type="entry name" value="PROKAR_LIPOPROTEIN"/>
    <property type="match status" value="1"/>
</dbReference>
<reference evidence="3" key="2">
    <citation type="submission" date="2023-03" db="EMBL/GenBank/DDBJ databases">
        <title>Draft assemblies of triclosan tolerant bacteria isolated from returned activated sludge.</title>
        <authorList>
            <person name="Van Hamelsveld S."/>
        </authorList>
    </citation>
    <scope>NUCLEOTIDE SEQUENCE</scope>
    <source>
        <strain evidence="3">GW210015_S63</strain>
    </source>
</reference>
<accession>A0A127MLZ2</accession>
<evidence type="ECO:0000313" key="2">
    <source>
        <dbReference type="EMBL" id="ANI13189.1"/>
    </source>
</evidence>
<evidence type="ECO:0000256" key="1">
    <source>
        <dbReference type="SAM" id="SignalP"/>
    </source>
</evidence>
<sequence>MIHPRRRPLFHCLALAACLLQALPAAADECPVEPNQCYFTNQQFTYDGETYISAGLPVGSVLGTLNLSLDYACRLQEYLAGDAGRYIVLGVASEASHMQGNDFATNLNGLVYRVIPSGKDGVGVKQVGGVAERIQLGIVGDRSLGPSECVSGSLSNSFIEVLKNGPIDTPGVYSINFREPALFVGSRWNNTPPAYPIDPFPGVALTFLPTTCEMTDAPTRVDFGSFSKNQLPLQRRFDFHWQCDGGAVIHTTLSPANGQLLDGNTALLHESAGLLLKIKDLQNERYVVFNQPVEHVVRTPRSLSFDTAFEAELLAGAEVRPGPFEFVVLYTTEYK</sequence>
<keyword evidence="1" id="KW-0732">Signal</keyword>
<evidence type="ECO:0000313" key="3">
    <source>
        <dbReference type="EMBL" id="MDF3842591.1"/>
    </source>
</evidence>
<protein>
    <recommendedName>
        <fullName evidence="5">Pilin (Type 1 fimbria component protein)</fullName>
    </recommendedName>
</protein>
<dbReference type="EMBL" id="CP015878">
    <property type="protein sequence ID" value="ANI13189.1"/>
    <property type="molecule type" value="Genomic_DNA"/>
</dbReference>
<feature type="signal peptide" evidence="1">
    <location>
        <begin position="1"/>
        <end position="27"/>
    </location>
</feature>
<dbReference type="RefSeq" id="WP_009617235.1">
    <property type="nucleotide sequence ID" value="NZ_BGPP01000001.1"/>
</dbReference>
<gene>
    <name evidence="2" type="ORF">A9C11_03985</name>
    <name evidence="3" type="ORF">P3W55_12820</name>
</gene>
<proteinExistence type="predicted"/>
<dbReference type="AlphaFoldDB" id="A0A127MLZ2"/>
<dbReference type="Proteomes" id="UP000077748">
    <property type="component" value="Chromosome"/>
</dbReference>
<evidence type="ECO:0008006" key="5">
    <source>
        <dbReference type="Google" id="ProtNLM"/>
    </source>
</evidence>
<dbReference type="EMBL" id="JARJLR010000227">
    <property type="protein sequence ID" value="MDF3842591.1"/>
    <property type="molecule type" value="Genomic_DNA"/>
</dbReference>
<feature type="chain" id="PRO_5010446384" description="Pilin (Type 1 fimbria component protein)" evidence="1">
    <location>
        <begin position="28"/>
        <end position="335"/>
    </location>
</feature>
<dbReference type="KEGG" id="pcq:PcP3B5_08440"/>
<name>A0A127MLZ2_9PSED</name>
<dbReference type="Proteomes" id="UP001220662">
    <property type="component" value="Unassembled WGS sequence"/>
</dbReference>
<organism evidence="2 4">
    <name type="scientific">Pseudomonas citronellolis</name>
    <dbReference type="NCBI Taxonomy" id="53408"/>
    <lineage>
        <taxon>Bacteria</taxon>
        <taxon>Pseudomonadati</taxon>
        <taxon>Pseudomonadota</taxon>
        <taxon>Gammaproteobacteria</taxon>
        <taxon>Pseudomonadales</taxon>
        <taxon>Pseudomonadaceae</taxon>
        <taxon>Pseudomonas</taxon>
    </lineage>
</organism>
<reference evidence="2 4" key="1">
    <citation type="submission" date="2016-05" db="EMBL/GenBank/DDBJ databases">
        <title>Genome Sequence of Pseudomonas citronellolis Strain SJTE-3, an Estrogens and Persistent Organic Pollutants degradation strain.</title>
        <authorList>
            <person name="Liang R."/>
        </authorList>
    </citation>
    <scope>NUCLEOTIDE SEQUENCE [LARGE SCALE GENOMIC DNA]</scope>
    <source>
        <strain evidence="2 4">SJTE-3</strain>
    </source>
</reference>
<evidence type="ECO:0000313" key="4">
    <source>
        <dbReference type="Proteomes" id="UP000077748"/>
    </source>
</evidence>